<dbReference type="SUPFAM" id="SSF50630">
    <property type="entry name" value="Acid proteases"/>
    <property type="match status" value="1"/>
</dbReference>
<dbReference type="InterPro" id="IPR034164">
    <property type="entry name" value="Pepsin-like_dom"/>
</dbReference>
<evidence type="ECO:0000256" key="4">
    <source>
        <dbReference type="ARBA" id="ARBA00022670"/>
    </source>
</evidence>
<organism evidence="17 18">
    <name type="scientific">Yarrowia lipolytica</name>
    <name type="common">Candida lipolytica</name>
    <dbReference type="NCBI Taxonomy" id="4952"/>
    <lineage>
        <taxon>Eukaryota</taxon>
        <taxon>Fungi</taxon>
        <taxon>Dikarya</taxon>
        <taxon>Ascomycota</taxon>
        <taxon>Saccharomycotina</taxon>
        <taxon>Dipodascomycetes</taxon>
        <taxon>Dipodascales</taxon>
        <taxon>Dipodascales incertae sedis</taxon>
        <taxon>Yarrowia</taxon>
    </lineage>
</organism>
<dbReference type="GO" id="GO:0005886">
    <property type="term" value="C:plasma membrane"/>
    <property type="evidence" value="ECO:0007669"/>
    <property type="project" value="UniProtKB-SubCell"/>
</dbReference>
<evidence type="ECO:0000256" key="5">
    <source>
        <dbReference type="ARBA" id="ARBA00022729"/>
    </source>
</evidence>
<keyword evidence="4 13" id="KW-0645">Protease</keyword>
<feature type="active site" evidence="11">
    <location>
        <position position="110"/>
    </location>
</feature>
<reference evidence="17 18" key="1">
    <citation type="journal article" date="2016" name="PLoS ONE">
        <title>Sequence Assembly of Yarrowia lipolytica Strain W29/CLIB89 Shows Transposable Element Diversity.</title>
        <authorList>
            <person name="Magnan C."/>
            <person name="Yu J."/>
            <person name="Chang I."/>
            <person name="Jahn E."/>
            <person name="Kanomata Y."/>
            <person name="Wu J."/>
            <person name="Zeller M."/>
            <person name="Oakes M."/>
            <person name="Baldi P."/>
            <person name="Sandmeyer S."/>
        </authorList>
    </citation>
    <scope>NUCLEOTIDE SEQUENCE [LARGE SCALE GENOMIC DNA]</scope>
    <source>
        <strain evidence="18">CLIB89(W29)</strain>
    </source>
</reference>
<accession>A0A1D8NCU1</accession>
<dbReference type="FunFam" id="2.40.70.10:FF:000060">
    <property type="entry name" value="Aspartic-type endopeptidase ctsD"/>
    <property type="match status" value="1"/>
</dbReference>
<keyword evidence="12" id="KW-1015">Disulfide bond</keyword>
<dbReference type="Gene3D" id="2.40.70.10">
    <property type="entry name" value="Acid Proteases"/>
    <property type="match status" value="2"/>
</dbReference>
<feature type="compositionally biased region" description="Low complexity" evidence="14">
    <location>
        <begin position="547"/>
        <end position="605"/>
    </location>
</feature>
<dbReference type="eggNOG" id="KOG1339">
    <property type="taxonomic scope" value="Eukaryota"/>
</dbReference>
<evidence type="ECO:0000256" key="8">
    <source>
        <dbReference type="ARBA" id="ARBA00023136"/>
    </source>
</evidence>
<evidence type="ECO:0000256" key="15">
    <source>
        <dbReference type="SAM" id="SignalP"/>
    </source>
</evidence>
<dbReference type="Pfam" id="PF00026">
    <property type="entry name" value="Asp"/>
    <property type="match status" value="1"/>
</dbReference>
<dbReference type="InterPro" id="IPR033121">
    <property type="entry name" value="PEPTIDASE_A1"/>
</dbReference>
<evidence type="ECO:0000256" key="6">
    <source>
        <dbReference type="ARBA" id="ARBA00022750"/>
    </source>
</evidence>
<dbReference type="OMA" id="SKSCLAH"/>
<evidence type="ECO:0000256" key="9">
    <source>
        <dbReference type="ARBA" id="ARBA00023180"/>
    </source>
</evidence>
<gene>
    <name evidence="17" type="ORF">YALI1_D02275g</name>
</gene>
<dbReference type="AlphaFoldDB" id="A0A1D8NCU1"/>
<dbReference type="InterPro" id="IPR001461">
    <property type="entry name" value="Aspartic_peptidase_A1"/>
</dbReference>
<dbReference type="FunFam" id="2.40.70.10:FF:000203">
    <property type="entry name" value="YALI0D02024p"/>
    <property type="match status" value="1"/>
</dbReference>
<dbReference type="PROSITE" id="PS00141">
    <property type="entry name" value="ASP_PROTEASE"/>
    <property type="match status" value="1"/>
</dbReference>
<comment type="subcellular location">
    <subcellularLocation>
        <location evidence="1">Cell membrane</location>
    </subcellularLocation>
</comment>
<feature type="chain" id="PRO_5009110448" description="Peptidase A1 domain-containing protein" evidence="15">
    <location>
        <begin position="18"/>
        <end position="625"/>
    </location>
</feature>
<feature type="active site" evidence="11">
    <location>
        <position position="293"/>
    </location>
</feature>
<comment type="similarity">
    <text evidence="2 13">Belongs to the peptidase A1 family.</text>
</comment>
<evidence type="ECO:0000313" key="17">
    <source>
        <dbReference type="EMBL" id="AOW03453.1"/>
    </source>
</evidence>
<dbReference type="PANTHER" id="PTHR47966">
    <property type="entry name" value="BETA-SITE APP-CLEAVING ENZYME, ISOFORM A-RELATED"/>
    <property type="match status" value="1"/>
</dbReference>
<keyword evidence="9" id="KW-0325">Glycoprotein</keyword>
<dbReference type="VEuPathDB" id="FungiDB:YALI1_D02275g"/>
<keyword evidence="5 15" id="KW-0732">Signal</keyword>
<evidence type="ECO:0000256" key="3">
    <source>
        <dbReference type="ARBA" id="ARBA00022475"/>
    </source>
</evidence>
<dbReference type="KEGG" id="yli:2910484"/>
<feature type="disulfide bond" evidence="12">
    <location>
        <begin position="123"/>
        <end position="128"/>
    </location>
</feature>
<evidence type="ECO:0000256" key="14">
    <source>
        <dbReference type="SAM" id="MobiDB-lite"/>
    </source>
</evidence>
<dbReference type="PANTHER" id="PTHR47966:SF75">
    <property type="entry name" value="ENDOPEPTIDASE (CTSD), PUTATIVE (AFU_ORTHOLOGUE AFUA_4G07040)-RELATED"/>
    <property type="match status" value="1"/>
</dbReference>
<dbReference type="PRINTS" id="PR00792">
    <property type="entry name" value="PEPSIN"/>
</dbReference>
<sequence>MKLTTTTLLALSSLASAFRPFSGHDEIAKAARENVPSLGEPQAAILPKSPFKKAASSPLQNKASSGGTSVATSSVDCKRFVPIEQDGGDVSYYVNTQLGSSQAEYRMVLDTGSYYMWVYSENCTSTACMKRNRFGVDNSTTIKPTDHTYSISYTSGDIDGDIVVDNMTLGATTSRTQFGTANQADPSFASFAIDGIMGLSAVDKSESNFPSLISVLKDQGQIDQRVFGVSLGRTADNTDGALVLGDYDHAAVDGDISWADVQSGTALWKVSVDGAYVGGNQVDFGASRNAIVDTGTTLLVMPPEDAMKFHGYIPNSQTDGKNYAIPCDSTVSIEIEVAGTKWAISPKDYIGFKYTDGSGLCASNVQGLKTGNDGQQWILGAVFMKNVYTVFDMDKKRVGFANKKETDVNSKCNDFVKQYQSDHKEAAKGASSSESSSASSTSESSSSTSESTSATSTESASSAESSSATSTEFSSSSESSSASSSETSSKASSTSSSESSSSESSSKASTTSESSSKSSESSASSPSSTEAIPSASGLIANGGSYNTTLSSSVASGGSGSSSRGSTEASSTSDASSASSSDASSPASAESAAASAAPTPSANKNGGASLLVSLPLALLPFILHCM</sequence>
<dbReference type="GO" id="GO:0004190">
    <property type="term" value="F:aspartic-type endopeptidase activity"/>
    <property type="evidence" value="ECO:0007669"/>
    <property type="project" value="UniProtKB-KW"/>
</dbReference>
<evidence type="ECO:0000256" key="2">
    <source>
        <dbReference type="ARBA" id="ARBA00007447"/>
    </source>
</evidence>
<dbReference type="InterPro" id="IPR001969">
    <property type="entry name" value="Aspartic_peptidase_AS"/>
</dbReference>
<dbReference type="GO" id="GO:0006508">
    <property type="term" value="P:proteolysis"/>
    <property type="evidence" value="ECO:0007669"/>
    <property type="project" value="UniProtKB-KW"/>
</dbReference>
<keyword evidence="7 13" id="KW-0378">Hydrolase</keyword>
<keyword evidence="6 13" id="KW-0064">Aspartyl protease</keyword>
<name>A0A1D8NCU1_YARLL</name>
<proteinExistence type="inferred from homology"/>
<feature type="compositionally biased region" description="Low complexity" evidence="14">
    <location>
        <begin position="430"/>
        <end position="536"/>
    </location>
</feature>
<dbReference type="EMBL" id="CP017556">
    <property type="protein sequence ID" value="AOW03453.1"/>
    <property type="molecule type" value="Genomic_DNA"/>
</dbReference>
<feature type="region of interest" description="Disordered" evidence="14">
    <location>
        <begin position="423"/>
        <end position="605"/>
    </location>
</feature>
<evidence type="ECO:0000256" key="1">
    <source>
        <dbReference type="ARBA" id="ARBA00004236"/>
    </source>
</evidence>
<protein>
    <recommendedName>
        <fullName evidence="16">Peptidase A1 domain-containing protein</fullName>
    </recommendedName>
</protein>
<dbReference type="Proteomes" id="UP000182444">
    <property type="component" value="Chromosome 1D"/>
</dbReference>
<evidence type="ECO:0000256" key="7">
    <source>
        <dbReference type="ARBA" id="ARBA00022801"/>
    </source>
</evidence>
<feature type="signal peptide" evidence="15">
    <location>
        <begin position="1"/>
        <end position="17"/>
    </location>
</feature>
<evidence type="ECO:0000256" key="10">
    <source>
        <dbReference type="ARBA" id="ARBA00023288"/>
    </source>
</evidence>
<dbReference type="CDD" id="cd05471">
    <property type="entry name" value="pepsin_like"/>
    <property type="match status" value="1"/>
</dbReference>
<evidence type="ECO:0000256" key="12">
    <source>
        <dbReference type="PIRSR" id="PIRSR601461-2"/>
    </source>
</evidence>
<evidence type="ECO:0000256" key="11">
    <source>
        <dbReference type="PIRSR" id="PIRSR601461-1"/>
    </source>
</evidence>
<dbReference type="InterPro" id="IPR021109">
    <property type="entry name" value="Peptidase_aspartic_dom_sf"/>
</dbReference>
<dbReference type="GeneID" id="2910484"/>
<feature type="domain" description="Peptidase A1" evidence="16">
    <location>
        <begin position="92"/>
        <end position="401"/>
    </location>
</feature>
<keyword evidence="10" id="KW-0449">Lipoprotein</keyword>
<dbReference type="RefSeq" id="XP_502308.3">
    <property type="nucleotide sequence ID" value="XM_502308.3"/>
</dbReference>
<keyword evidence="8" id="KW-0472">Membrane</keyword>
<dbReference type="PROSITE" id="PS51767">
    <property type="entry name" value="PEPTIDASE_A1"/>
    <property type="match status" value="1"/>
</dbReference>
<evidence type="ECO:0000256" key="13">
    <source>
        <dbReference type="RuleBase" id="RU000454"/>
    </source>
</evidence>
<evidence type="ECO:0000313" key="18">
    <source>
        <dbReference type="Proteomes" id="UP000182444"/>
    </source>
</evidence>
<keyword evidence="3" id="KW-1003">Cell membrane</keyword>
<dbReference type="VEuPathDB" id="FungiDB:YALI0_D02024g"/>
<evidence type="ECO:0000259" key="16">
    <source>
        <dbReference type="PROSITE" id="PS51767"/>
    </source>
</evidence>